<feature type="transmembrane region" description="Helical" evidence="9">
    <location>
        <begin position="46"/>
        <end position="70"/>
    </location>
</feature>
<dbReference type="InterPro" id="IPR013083">
    <property type="entry name" value="Znf_RING/FYVE/PHD"/>
</dbReference>
<dbReference type="InterPro" id="IPR053238">
    <property type="entry name" value="RING-H2_zinc_finger"/>
</dbReference>
<dbReference type="SUPFAM" id="SSF57850">
    <property type="entry name" value="RING/U-box"/>
    <property type="match status" value="1"/>
</dbReference>
<comment type="similarity">
    <text evidence="7">Belongs to the RING-type zinc finger family. ATL subfamily.</text>
</comment>
<dbReference type="GO" id="GO:0008270">
    <property type="term" value="F:zinc ion binding"/>
    <property type="evidence" value="ECO:0007669"/>
    <property type="project" value="UniProtKB-KW"/>
</dbReference>
<dbReference type="PANTHER" id="PTHR14155:SF521">
    <property type="entry name" value="RING-H2 FINGER PROTEIN ATL30"/>
    <property type="match status" value="1"/>
</dbReference>
<evidence type="ECO:0000256" key="3">
    <source>
        <dbReference type="ARBA" id="ARBA00022723"/>
    </source>
</evidence>
<keyword evidence="3" id="KW-0479">Metal-binding</keyword>
<dbReference type="GO" id="GO:0061630">
    <property type="term" value="F:ubiquitin protein ligase activity"/>
    <property type="evidence" value="ECO:0007669"/>
    <property type="project" value="UniProtKB-EC"/>
</dbReference>
<evidence type="ECO:0000256" key="9">
    <source>
        <dbReference type="SAM" id="Phobius"/>
    </source>
</evidence>
<dbReference type="RefSeq" id="XP_021851120.2">
    <property type="nucleotide sequence ID" value="XM_021995428.2"/>
</dbReference>
<dbReference type="KEGG" id="soe:110790652"/>
<keyword evidence="9" id="KW-1133">Transmembrane helix</keyword>
<dbReference type="InterPro" id="IPR001841">
    <property type="entry name" value="Znf_RING"/>
</dbReference>
<evidence type="ECO:0000256" key="7">
    <source>
        <dbReference type="ARBA" id="ARBA00024209"/>
    </source>
</evidence>
<organism evidence="11 12">
    <name type="scientific">Spinacia oleracea</name>
    <name type="common">Spinach</name>
    <dbReference type="NCBI Taxonomy" id="3562"/>
    <lineage>
        <taxon>Eukaryota</taxon>
        <taxon>Viridiplantae</taxon>
        <taxon>Streptophyta</taxon>
        <taxon>Embryophyta</taxon>
        <taxon>Tracheophyta</taxon>
        <taxon>Spermatophyta</taxon>
        <taxon>Magnoliopsida</taxon>
        <taxon>eudicotyledons</taxon>
        <taxon>Gunneridae</taxon>
        <taxon>Pentapetalae</taxon>
        <taxon>Caryophyllales</taxon>
        <taxon>Chenopodiaceae</taxon>
        <taxon>Chenopodioideae</taxon>
        <taxon>Anserineae</taxon>
        <taxon>Spinacia</taxon>
    </lineage>
</organism>
<keyword evidence="9" id="KW-0472">Membrane</keyword>
<evidence type="ECO:0000259" key="10">
    <source>
        <dbReference type="PROSITE" id="PS50089"/>
    </source>
</evidence>
<dbReference type="PROSITE" id="PS50089">
    <property type="entry name" value="ZF_RING_2"/>
    <property type="match status" value="1"/>
</dbReference>
<comment type="catalytic activity">
    <reaction evidence="1">
        <text>S-ubiquitinyl-[E2 ubiquitin-conjugating enzyme]-L-cysteine + [acceptor protein]-L-lysine = [E2 ubiquitin-conjugating enzyme]-L-cysteine + N(6)-ubiquitinyl-[acceptor protein]-L-lysine.</text>
        <dbReference type="EC" id="2.3.2.27"/>
    </reaction>
</comment>
<evidence type="ECO:0000256" key="4">
    <source>
        <dbReference type="ARBA" id="ARBA00022771"/>
    </source>
</evidence>
<keyword evidence="5" id="KW-0833">Ubl conjugation pathway</keyword>
<dbReference type="Pfam" id="PF13639">
    <property type="entry name" value="zf-RING_2"/>
    <property type="match status" value="1"/>
</dbReference>
<dbReference type="PANTHER" id="PTHR14155">
    <property type="entry name" value="RING FINGER DOMAIN-CONTAINING"/>
    <property type="match status" value="1"/>
</dbReference>
<dbReference type="EC" id="2.3.2.27" evidence="2"/>
<evidence type="ECO:0000256" key="8">
    <source>
        <dbReference type="PROSITE-ProRule" id="PRU00175"/>
    </source>
</evidence>
<dbReference type="SMART" id="SM00184">
    <property type="entry name" value="RING"/>
    <property type="match status" value="1"/>
</dbReference>
<evidence type="ECO:0000256" key="6">
    <source>
        <dbReference type="ARBA" id="ARBA00022833"/>
    </source>
</evidence>
<evidence type="ECO:0000256" key="2">
    <source>
        <dbReference type="ARBA" id="ARBA00012483"/>
    </source>
</evidence>
<gene>
    <name evidence="12" type="primary">LOC110790652</name>
</gene>
<keyword evidence="6" id="KW-0862">Zinc</keyword>
<name>A0A9R0IM92_SPIOL</name>
<reference evidence="11" key="1">
    <citation type="journal article" date="2021" name="Nat. Commun.">
        <title>Genomic analyses provide insights into spinach domestication and the genetic basis of agronomic traits.</title>
        <authorList>
            <person name="Cai X."/>
            <person name="Sun X."/>
            <person name="Xu C."/>
            <person name="Sun H."/>
            <person name="Wang X."/>
            <person name="Ge C."/>
            <person name="Zhang Z."/>
            <person name="Wang Q."/>
            <person name="Fei Z."/>
            <person name="Jiao C."/>
            <person name="Wang Q."/>
        </authorList>
    </citation>
    <scope>NUCLEOTIDE SEQUENCE [LARGE SCALE GENOMIC DNA]</scope>
    <source>
        <strain evidence="11">cv. Varoflay</strain>
    </source>
</reference>
<accession>A0A9R0IM92</accession>
<evidence type="ECO:0000313" key="12">
    <source>
        <dbReference type="RefSeq" id="XP_021851120.2"/>
    </source>
</evidence>
<proteinExistence type="inferred from homology"/>
<sequence length="340" mass="38841">MQKAEAGGPLSRPITKPYIINTPMSMTESPLPDPQFPQDPTPPVTLVLTILLLVMFFVGFFSIYFCRCFLENIVNSLNNRQTPNGTPINPNTTTTTLTPPGLDLTIVNSFPTFTYSSVKDYRREKYGLECAICLCEFDDDDILRLLTSCCHVFHRECIDLWFELHKSCPVCRRNLDTLEMEKSPEKLPYNRSIRRNGSIGNNNVDHDIIEENTSSLDTNNNNHNHNNHNDAISIVIKEDYDANDNKKNSEDCALKCVKFARSHTTGHSIFRDRAPREEADKYTLRIPDHVKELIKRRHRHKVTLSCTTFEEVSCKTSRTRHEGFGEISAFENKGDGPLLD</sequence>
<evidence type="ECO:0000256" key="5">
    <source>
        <dbReference type="ARBA" id="ARBA00022786"/>
    </source>
</evidence>
<keyword evidence="9" id="KW-0812">Transmembrane</keyword>
<dbReference type="GeneID" id="110790652"/>
<dbReference type="Gene3D" id="3.30.40.10">
    <property type="entry name" value="Zinc/RING finger domain, C3HC4 (zinc finger)"/>
    <property type="match status" value="1"/>
</dbReference>
<dbReference type="GO" id="GO:0016020">
    <property type="term" value="C:membrane"/>
    <property type="evidence" value="ECO:0007669"/>
    <property type="project" value="UniProtKB-SubCell"/>
</dbReference>
<reference evidence="12" key="2">
    <citation type="submission" date="2025-08" db="UniProtKB">
        <authorList>
            <consortium name="RefSeq"/>
        </authorList>
    </citation>
    <scope>IDENTIFICATION</scope>
    <source>
        <tissue evidence="12">Leaf</tissue>
    </source>
</reference>
<evidence type="ECO:0000256" key="1">
    <source>
        <dbReference type="ARBA" id="ARBA00000900"/>
    </source>
</evidence>
<evidence type="ECO:0000313" key="11">
    <source>
        <dbReference type="Proteomes" id="UP000813463"/>
    </source>
</evidence>
<dbReference type="Proteomes" id="UP000813463">
    <property type="component" value="Chromosome 6"/>
</dbReference>
<keyword evidence="11" id="KW-1185">Reference proteome</keyword>
<dbReference type="AlphaFoldDB" id="A0A9R0IM92"/>
<protein>
    <recommendedName>
        <fullName evidence="2">RING-type E3 ubiquitin transferase</fullName>
        <ecNumber evidence="2">2.3.2.27</ecNumber>
    </recommendedName>
</protein>
<keyword evidence="4 8" id="KW-0863">Zinc-finger</keyword>
<feature type="domain" description="RING-type" evidence="10">
    <location>
        <begin position="130"/>
        <end position="172"/>
    </location>
</feature>